<gene>
    <name evidence="1" type="ORF">AV654_19625</name>
</gene>
<proteinExistence type="predicted"/>
<sequence>MRYPFNGSIVKLVDREESRFATVIGQKQVNMQTWLLLKDQSEEFGYCFKAATVEWNGSQFIYDCQKHETFLSDIRGMV</sequence>
<name>A0A163XNP2_9BACL</name>
<dbReference type="Proteomes" id="UP000076563">
    <property type="component" value="Unassembled WGS sequence"/>
</dbReference>
<comment type="caution">
    <text evidence="1">The sequence shown here is derived from an EMBL/GenBank/DDBJ whole genome shotgun (WGS) entry which is preliminary data.</text>
</comment>
<organism evidence="1 2">
    <name type="scientific">Paenibacillus elgii</name>
    <dbReference type="NCBI Taxonomy" id="189691"/>
    <lineage>
        <taxon>Bacteria</taxon>
        <taxon>Bacillati</taxon>
        <taxon>Bacillota</taxon>
        <taxon>Bacilli</taxon>
        <taxon>Bacillales</taxon>
        <taxon>Paenibacillaceae</taxon>
        <taxon>Paenibacillus</taxon>
    </lineage>
</organism>
<evidence type="ECO:0000313" key="2">
    <source>
        <dbReference type="Proteomes" id="UP000076563"/>
    </source>
</evidence>
<evidence type="ECO:0000313" key="1">
    <source>
        <dbReference type="EMBL" id="KZE78188.1"/>
    </source>
</evidence>
<dbReference type="AlphaFoldDB" id="A0A163XNP2"/>
<accession>A0A163XNP2</accession>
<dbReference type="OrthoDB" id="10003803at2"/>
<keyword evidence="2" id="KW-1185">Reference proteome</keyword>
<reference evidence="2" key="1">
    <citation type="submission" date="2016-01" db="EMBL/GenBank/DDBJ databases">
        <title>Draft genome of Chromobacterium sp. F49.</title>
        <authorList>
            <person name="Hong K.W."/>
        </authorList>
    </citation>
    <scope>NUCLEOTIDE SEQUENCE [LARGE SCALE GENOMIC DNA]</scope>
    <source>
        <strain evidence="2">M63</strain>
    </source>
</reference>
<dbReference type="EMBL" id="LQRA01000057">
    <property type="protein sequence ID" value="KZE78188.1"/>
    <property type="molecule type" value="Genomic_DNA"/>
</dbReference>
<dbReference type="RefSeq" id="WP_063183124.1">
    <property type="nucleotide sequence ID" value="NZ_LQRA01000057.1"/>
</dbReference>
<protein>
    <submittedName>
        <fullName evidence="1">Uncharacterized protein</fullName>
    </submittedName>
</protein>